<keyword evidence="2" id="KW-1185">Reference proteome</keyword>
<organism evidence="1 2">
    <name type="scientific">Candidatus Kurthia intestinigallinarum</name>
    <dbReference type="NCBI Taxonomy" id="1562256"/>
    <lineage>
        <taxon>Bacteria</taxon>
        <taxon>Bacillati</taxon>
        <taxon>Bacillota</taxon>
        <taxon>Bacilli</taxon>
        <taxon>Bacillales</taxon>
        <taxon>Caryophanaceae</taxon>
        <taxon>Kurthia</taxon>
    </lineage>
</organism>
<dbReference type="PIRSF" id="PIRSF030802">
    <property type="entry name" value="UCP030802"/>
    <property type="match status" value="1"/>
</dbReference>
<gene>
    <name evidence="1" type="ORF">QI30_08210</name>
</gene>
<dbReference type="InterPro" id="IPR036412">
    <property type="entry name" value="HAD-like_sf"/>
</dbReference>
<name>A0A433RUT7_9BACL</name>
<dbReference type="Gene3D" id="3.40.50.1000">
    <property type="entry name" value="HAD superfamily/HAD-like"/>
    <property type="match status" value="1"/>
</dbReference>
<dbReference type="AlphaFoldDB" id="A0A433RUT7"/>
<sequence>MHVLTTDLDRTFIFSERTIGIPLEETRCIEQLDGKPISYISNKTAQLMEEVTARNIDIIPVTTRSLAQYARIELFQQKVPHYAVACNGGFVLRNGEVDEEWSKIVAKNVSTCLSFDDFRTRFAACWEMEMFRKINGVDELFYVLLIDEAKKDIDALNALHEQFQQADWTTYLHGKKFYALPKTLSKEAAVTYVLDKIQPTVHYAAGDSFMDLGMMQLTDTHFSPQHGEIYEKLGDASPVRVLDARGAAFTEQMLEELIANVQ</sequence>
<dbReference type="RefSeq" id="WP_126990459.1">
    <property type="nucleotide sequence ID" value="NZ_JTFC01000029.1"/>
</dbReference>
<evidence type="ECO:0008006" key="3">
    <source>
        <dbReference type="Google" id="ProtNLM"/>
    </source>
</evidence>
<dbReference type="InterPro" id="IPR024197">
    <property type="entry name" value="TPP-like"/>
</dbReference>
<dbReference type="SUPFAM" id="SSF56784">
    <property type="entry name" value="HAD-like"/>
    <property type="match status" value="1"/>
</dbReference>
<dbReference type="InterPro" id="IPR023214">
    <property type="entry name" value="HAD_sf"/>
</dbReference>
<protein>
    <recommendedName>
        <fullName evidence="3">Sucrose phosphatase-like domain-containing protein</fullName>
    </recommendedName>
</protein>
<comment type="caution">
    <text evidence="1">The sequence shown here is derived from an EMBL/GenBank/DDBJ whole genome shotgun (WGS) entry which is preliminary data.</text>
</comment>
<dbReference type="OrthoDB" id="1666512at2"/>
<evidence type="ECO:0000313" key="2">
    <source>
        <dbReference type="Proteomes" id="UP000288623"/>
    </source>
</evidence>
<proteinExistence type="predicted"/>
<evidence type="ECO:0000313" key="1">
    <source>
        <dbReference type="EMBL" id="RUS57040.1"/>
    </source>
</evidence>
<dbReference type="EMBL" id="JTFC01000029">
    <property type="protein sequence ID" value="RUS57040.1"/>
    <property type="molecule type" value="Genomic_DNA"/>
</dbReference>
<reference evidence="1 2" key="1">
    <citation type="submission" date="2014-11" db="EMBL/GenBank/DDBJ databases">
        <title>Genome sequence and analysis of novel Kurthia sp.</title>
        <authorList>
            <person name="Lawson J.N."/>
            <person name="Gonzalez J.E."/>
            <person name="Rinauldi L."/>
            <person name="Xuan Z."/>
            <person name="Firman A."/>
            <person name="Shaddox L."/>
            <person name="Trudeau A."/>
            <person name="Shah S."/>
            <person name="Reiman D."/>
        </authorList>
    </citation>
    <scope>NUCLEOTIDE SEQUENCE [LARGE SCALE GENOMIC DNA]</scope>
    <source>
        <strain evidence="1 2">3B1D</strain>
    </source>
</reference>
<accession>A0A433RUT7</accession>
<dbReference type="Proteomes" id="UP000288623">
    <property type="component" value="Unassembled WGS sequence"/>
</dbReference>